<organism evidence="1 2">
    <name type="scientific">Anabaena azotica FACHB-119</name>
    <dbReference type="NCBI Taxonomy" id="947527"/>
    <lineage>
        <taxon>Bacteria</taxon>
        <taxon>Bacillati</taxon>
        <taxon>Cyanobacteriota</taxon>
        <taxon>Cyanophyceae</taxon>
        <taxon>Nostocales</taxon>
        <taxon>Nostocaceae</taxon>
        <taxon>Anabaena</taxon>
        <taxon>Anabaena azotica</taxon>
    </lineage>
</organism>
<proteinExistence type="predicted"/>
<protein>
    <submittedName>
        <fullName evidence="1">Uncharacterized protein</fullName>
    </submittedName>
</protein>
<dbReference type="Proteomes" id="UP000661112">
    <property type="component" value="Unassembled WGS sequence"/>
</dbReference>
<evidence type="ECO:0000313" key="1">
    <source>
        <dbReference type="EMBL" id="MBD2499848.1"/>
    </source>
</evidence>
<comment type="caution">
    <text evidence="1">The sequence shown here is derived from an EMBL/GenBank/DDBJ whole genome shotgun (WGS) entry which is preliminary data.</text>
</comment>
<name>A0ABR8CY96_9NOST</name>
<keyword evidence="2" id="KW-1185">Reference proteome</keyword>
<sequence length="70" mass="8301">MNFPQNQTQKATALINFIFLIFIRNSTTRTTNRQVSRVYLWRNQRRSYSSSNYSSTAIANFEHAEMAEMF</sequence>
<gene>
    <name evidence="1" type="ORF">H6G83_04310</name>
</gene>
<accession>A0ABR8CY96</accession>
<reference evidence="1 2" key="1">
    <citation type="journal article" date="2020" name="ISME J.">
        <title>Comparative genomics reveals insights into cyanobacterial evolution and habitat adaptation.</title>
        <authorList>
            <person name="Chen M.Y."/>
            <person name="Teng W.K."/>
            <person name="Zhao L."/>
            <person name="Hu C.X."/>
            <person name="Zhou Y.K."/>
            <person name="Han B.P."/>
            <person name="Song L.R."/>
            <person name="Shu W.S."/>
        </authorList>
    </citation>
    <scope>NUCLEOTIDE SEQUENCE [LARGE SCALE GENOMIC DNA]</scope>
    <source>
        <strain evidence="1 2">FACHB-119</strain>
    </source>
</reference>
<dbReference type="EMBL" id="JACJSG010000004">
    <property type="protein sequence ID" value="MBD2499848.1"/>
    <property type="molecule type" value="Genomic_DNA"/>
</dbReference>
<dbReference type="RefSeq" id="WP_190467484.1">
    <property type="nucleotide sequence ID" value="NZ_JACJSG010000004.1"/>
</dbReference>
<evidence type="ECO:0000313" key="2">
    <source>
        <dbReference type="Proteomes" id="UP000661112"/>
    </source>
</evidence>